<keyword evidence="2" id="KW-1185">Reference proteome</keyword>
<proteinExistence type="predicted"/>
<reference evidence="1" key="1">
    <citation type="journal article" date="2021" name="Front. Microbiol.">
        <title>Comprehensive Comparative Genomics and Phenotyping of Methylobacterium Species.</title>
        <authorList>
            <person name="Alessa O."/>
            <person name="Ogura Y."/>
            <person name="Fujitani Y."/>
            <person name="Takami H."/>
            <person name="Hayashi T."/>
            <person name="Sahin N."/>
            <person name="Tani A."/>
        </authorList>
    </citation>
    <scope>NUCLEOTIDE SEQUENCE</scope>
    <source>
        <strain evidence="1">DSM 19015</strain>
    </source>
</reference>
<dbReference type="InterPro" id="IPR043746">
    <property type="entry name" value="DUF5691"/>
</dbReference>
<evidence type="ECO:0000313" key="2">
    <source>
        <dbReference type="Proteomes" id="UP001055125"/>
    </source>
</evidence>
<dbReference type="EMBL" id="BPQP01000004">
    <property type="protein sequence ID" value="GJD93092.1"/>
    <property type="molecule type" value="Genomic_DNA"/>
</dbReference>
<sequence length="516" mass="54535">MAAGTEGLPSSAWNGALAVALIGAERAPPAPSSGPVADLDAGGDAGARLLSRIAAAGLHHLAGAGRAAEALTPLPPRIGTGPECPPAAATRLTLLLAGGTGVRDRLREWCDLAAAAGVRAPIWLLPALASYRREFPSLEAIAGPELDWLARACGDAQEPPASAPDWTEGSANERSIAFAAFRERDPAGARAALEAGFKGEKATMRETLVGALRVGLSDADAPFLETCLDDRAAGVRAAAQRLLPFLPNSPFASRMAARAKAALAVEAKRRLLRATTYALAVTLPEESPALARDGVEPKSYERRGGGTRAGLLRDILAAAPLHAFADHPPRLWIELALRSDFPDQIFEGFFQAVAREGDLAWTGAMAAVLGEAYAGRVDGVRRTKPLLELWARAVTLLPQAEWEANLRSVIGGGEIDAILSLLGRGPPLFSKDFSMAVLDWLARLSRGSRSDRHDLAKSWLLHGLGARLSPGDDIAASAAAILARLPDDPDDKRLPEQFARLAEKLELRTAMRREFA</sequence>
<evidence type="ECO:0000313" key="1">
    <source>
        <dbReference type="EMBL" id="GJD93092.1"/>
    </source>
</evidence>
<comment type="caution">
    <text evidence="1">The sequence shown here is derived from an EMBL/GenBank/DDBJ whole genome shotgun (WGS) entry which is preliminary data.</text>
</comment>
<organism evidence="1 2">
    <name type="scientific">Methylobacterium iners</name>
    <dbReference type="NCBI Taxonomy" id="418707"/>
    <lineage>
        <taxon>Bacteria</taxon>
        <taxon>Pseudomonadati</taxon>
        <taxon>Pseudomonadota</taxon>
        <taxon>Alphaproteobacteria</taxon>
        <taxon>Hyphomicrobiales</taxon>
        <taxon>Methylobacteriaceae</taxon>
        <taxon>Methylobacterium</taxon>
    </lineage>
</organism>
<dbReference type="Proteomes" id="UP001055125">
    <property type="component" value="Unassembled WGS sequence"/>
</dbReference>
<reference evidence="1" key="2">
    <citation type="submission" date="2021-08" db="EMBL/GenBank/DDBJ databases">
        <authorList>
            <person name="Tani A."/>
            <person name="Ola A."/>
            <person name="Ogura Y."/>
            <person name="Katsura K."/>
            <person name="Hayashi T."/>
        </authorList>
    </citation>
    <scope>NUCLEOTIDE SEQUENCE</scope>
    <source>
        <strain evidence="1">DSM 19015</strain>
    </source>
</reference>
<accession>A0ABQ4RSZ0</accession>
<gene>
    <name evidence="1" type="ORF">OCOJLMKI_0279</name>
</gene>
<dbReference type="RefSeq" id="WP_238242300.1">
    <property type="nucleotide sequence ID" value="NZ_BPQP01000004.1"/>
</dbReference>
<name>A0ABQ4RSZ0_9HYPH</name>
<protein>
    <submittedName>
        <fullName evidence="1">Uncharacterized protein</fullName>
    </submittedName>
</protein>
<dbReference type="Pfam" id="PF18944">
    <property type="entry name" value="DUF5691"/>
    <property type="match status" value="1"/>
</dbReference>